<evidence type="ECO:0000313" key="2">
    <source>
        <dbReference type="Proteomes" id="UP000019148"/>
    </source>
</evidence>
<dbReference type="Proteomes" id="UP000019148">
    <property type="component" value="Unassembled WGS sequence"/>
</dbReference>
<name>W6THN0_9SPIR</name>
<dbReference type="AlphaFoldDB" id="W6THN0"/>
<reference evidence="1 2" key="1">
    <citation type="submission" date="2013-12" db="EMBL/GenBank/DDBJ databases">
        <title>Comparative genomics of relapsing fever spirochetes.</title>
        <authorList>
            <person name="Schwan T.G."/>
            <person name="Raffel S.J."/>
            <person name="Porcella S.F."/>
        </authorList>
    </citation>
    <scope>NUCLEOTIDE SEQUENCE [LARGE SCALE GENOMIC DNA]</scope>
    <source>
        <strain evidence="1 2">CR2A</strain>
    </source>
</reference>
<evidence type="ECO:0000313" key="1">
    <source>
        <dbReference type="EMBL" id="ETZ18537.1"/>
    </source>
</evidence>
<comment type="caution">
    <text evidence="1">The sequence shown here is derived from an EMBL/GenBank/DDBJ whole genome shotgun (WGS) entry which is preliminary data.</text>
</comment>
<gene>
    <name evidence="1" type="ORF">BDCR2A_00510</name>
</gene>
<accession>W6THN0</accession>
<proteinExistence type="predicted"/>
<dbReference type="EMBL" id="AZIT01000001">
    <property type="protein sequence ID" value="ETZ18537.1"/>
    <property type="molecule type" value="Genomic_DNA"/>
</dbReference>
<organism evidence="1 2">
    <name type="scientific">Borrelia duttonii CR2A</name>
    <dbReference type="NCBI Taxonomy" id="1432657"/>
    <lineage>
        <taxon>Bacteria</taxon>
        <taxon>Pseudomonadati</taxon>
        <taxon>Spirochaetota</taxon>
        <taxon>Spirochaetia</taxon>
        <taxon>Spirochaetales</taxon>
        <taxon>Borreliaceae</taxon>
        <taxon>Borrelia</taxon>
    </lineage>
</organism>
<sequence>MENPEEVYKYLIKRGIIVSNF</sequence>
<protein>
    <submittedName>
        <fullName evidence="1">Uncharacterized protein</fullName>
    </submittedName>
</protein>